<comment type="similarity">
    <text evidence="2">Belongs to the hyi family.</text>
</comment>
<evidence type="ECO:0000259" key="3">
    <source>
        <dbReference type="Pfam" id="PF01261"/>
    </source>
</evidence>
<dbReference type="Pfam" id="PF01261">
    <property type="entry name" value="AP_endonuc_2"/>
    <property type="match status" value="1"/>
</dbReference>
<organism evidence="4 5">
    <name type="scientific">Blautia celeris</name>
    <dbReference type="NCBI Taxonomy" id="2763026"/>
    <lineage>
        <taxon>Bacteria</taxon>
        <taxon>Bacillati</taxon>
        <taxon>Bacillota</taxon>
        <taxon>Clostridia</taxon>
        <taxon>Lachnospirales</taxon>
        <taxon>Lachnospiraceae</taxon>
        <taxon>Blautia</taxon>
    </lineage>
</organism>
<accession>A0ABR7FB34</accession>
<dbReference type="Proteomes" id="UP000654573">
    <property type="component" value="Unassembled WGS sequence"/>
</dbReference>
<dbReference type="InterPro" id="IPR050417">
    <property type="entry name" value="Sugar_Epim/Isomerase"/>
</dbReference>
<keyword evidence="5" id="KW-1185">Reference proteome</keyword>
<feature type="domain" description="Xylose isomerase-like TIM barrel" evidence="3">
    <location>
        <begin position="22"/>
        <end position="251"/>
    </location>
</feature>
<evidence type="ECO:0000313" key="4">
    <source>
        <dbReference type="EMBL" id="MBC5671815.1"/>
    </source>
</evidence>
<gene>
    <name evidence="4" type="ORF">H8S76_06105</name>
</gene>
<dbReference type="InterPro" id="IPR026040">
    <property type="entry name" value="HyI-like"/>
</dbReference>
<reference evidence="4 5" key="1">
    <citation type="submission" date="2020-08" db="EMBL/GenBank/DDBJ databases">
        <title>Genome public.</title>
        <authorList>
            <person name="Liu C."/>
            <person name="Sun Q."/>
        </authorList>
    </citation>
    <scope>NUCLEOTIDE SEQUENCE [LARGE SCALE GENOMIC DNA]</scope>
    <source>
        <strain evidence="4 5">NSJ-34</strain>
    </source>
</reference>
<keyword evidence="1 2" id="KW-0413">Isomerase</keyword>
<dbReference type="InterPro" id="IPR013022">
    <property type="entry name" value="Xyl_isomerase-like_TIM-brl"/>
</dbReference>
<evidence type="ECO:0000313" key="5">
    <source>
        <dbReference type="Proteomes" id="UP000654573"/>
    </source>
</evidence>
<sequence length="257" mass="29630">MKYSVCIDAVFMNKGSFKESMKKVKEAGYEAIEFWTWWDKDVDEIAKVRKELGLEIATFCTKFVNPGDKEKQNDYLNGLKESIETAKKLNCRTLIAQAGWEFESFQKEITRKEHRKTFLDTMRKAAEIVEKENMNLVIEPLNLLVNHPGYHLSTSEDSFDVIDKIGSDNVKILFDIYHQQITEGNLIQNITENINKIGHFHAAGNPGRNEITKGEIAYRHVFEAIDKLGYDRYIGLEYMTENDPVPGLIEARETILI</sequence>
<dbReference type="PIRSF" id="PIRSF006241">
    <property type="entry name" value="HyI"/>
    <property type="match status" value="1"/>
</dbReference>
<comment type="caution">
    <text evidence="4">The sequence shown here is derived from an EMBL/GenBank/DDBJ whole genome shotgun (WGS) entry which is preliminary data.</text>
</comment>
<dbReference type="RefSeq" id="WP_033142342.1">
    <property type="nucleotide sequence ID" value="NZ_JACOOU010000002.1"/>
</dbReference>
<name>A0ABR7FB34_9FIRM</name>
<evidence type="ECO:0000256" key="1">
    <source>
        <dbReference type="ARBA" id="ARBA00023235"/>
    </source>
</evidence>
<proteinExistence type="inferred from homology"/>
<protein>
    <submittedName>
        <fullName evidence="4">TIM barrel protein</fullName>
    </submittedName>
</protein>
<dbReference type="PANTHER" id="PTHR43489:SF3">
    <property type="entry name" value="XYLOSE ISOMERASE DOMAIN PROTEIN TIM BARREL"/>
    <property type="match status" value="1"/>
</dbReference>
<dbReference type="InterPro" id="IPR036237">
    <property type="entry name" value="Xyl_isomerase-like_sf"/>
</dbReference>
<dbReference type="PANTHER" id="PTHR43489">
    <property type="entry name" value="ISOMERASE"/>
    <property type="match status" value="1"/>
</dbReference>
<dbReference type="Gene3D" id="3.20.20.150">
    <property type="entry name" value="Divalent-metal-dependent TIM barrel enzymes"/>
    <property type="match status" value="1"/>
</dbReference>
<evidence type="ECO:0000256" key="2">
    <source>
        <dbReference type="PIRNR" id="PIRNR006241"/>
    </source>
</evidence>
<dbReference type="SUPFAM" id="SSF51658">
    <property type="entry name" value="Xylose isomerase-like"/>
    <property type="match status" value="1"/>
</dbReference>
<dbReference type="EMBL" id="JACOOU010000002">
    <property type="protein sequence ID" value="MBC5671815.1"/>
    <property type="molecule type" value="Genomic_DNA"/>
</dbReference>